<evidence type="ECO:0000313" key="3">
    <source>
        <dbReference type="EMBL" id="AHF23927.1"/>
    </source>
</evidence>
<evidence type="ECO:0000256" key="1">
    <source>
        <dbReference type="ARBA" id="ARBA00022801"/>
    </source>
</evidence>
<dbReference type="InterPro" id="IPR050300">
    <property type="entry name" value="GDXG_lipolytic_enzyme"/>
</dbReference>
<dbReference type="EMBL" id="KC246779">
    <property type="protein sequence ID" value="AHF23927.1"/>
    <property type="molecule type" value="Genomic_DNA"/>
</dbReference>
<dbReference type="InterPro" id="IPR029058">
    <property type="entry name" value="AB_hydrolase_fold"/>
</dbReference>
<dbReference type="SUPFAM" id="SSF53474">
    <property type="entry name" value="alpha/beta-Hydrolases"/>
    <property type="match status" value="1"/>
</dbReference>
<dbReference type="PANTHER" id="PTHR48081">
    <property type="entry name" value="AB HYDROLASE SUPERFAMILY PROTEIN C4A8.06C"/>
    <property type="match status" value="1"/>
</dbReference>
<name>W0FMC4_9BACT</name>
<keyword evidence="1" id="KW-0378">Hydrolase</keyword>
<organism evidence="3">
    <name type="scientific">uncultured bacterium Contig1522a</name>
    <dbReference type="NCBI Taxonomy" id="1393448"/>
    <lineage>
        <taxon>Bacteria</taxon>
        <taxon>environmental samples</taxon>
    </lineage>
</organism>
<dbReference type="Pfam" id="PF07859">
    <property type="entry name" value="Abhydrolase_3"/>
    <property type="match status" value="1"/>
</dbReference>
<protein>
    <submittedName>
        <fullName evidence="3">Putative lipase/esterase</fullName>
    </submittedName>
</protein>
<accession>W0FMC4</accession>
<evidence type="ECO:0000259" key="2">
    <source>
        <dbReference type="Pfam" id="PF07859"/>
    </source>
</evidence>
<feature type="domain" description="Alpha/beta hydrolase fold-3" evidence="2">
    <location>
        <begin position="77"/>
        <end position="295"/>
    </location>
</feature>
<dbReference type="InterPro" id="IPR013094">
    <property type="entry name" value="AB_hydrolase_3"/>
</dbReference>
<reference evidence="3" key="1">
    <citation type="journal article" date="2013" name="PLoS ONE">
        <title>Metagenomic insights into the carbohydrate-active enzymes carried by the microorganisms adhering to solid digesta in the rumen of cows.</title>
        <authorList>
            <person name="Wang L."/>
            <person name="Hatem A."/>
            <person name="Catalyurek U.V."/>
            <person name="Morrison M."/>
            <person name="Yu Z."/>
        </authorList>
    </citation>
    <scope>NUCLEOTIDE SEQUENCE</scope>
</reference>
<dbReference type="AlphaFoldDB" id="W0FMC4"/>
<proteinExistence type="predicted"/>
<dbReference type="Gene3D" id="3.40.50.1820">
    <property type="entry name" value="alpha/beta hydrolase"/>
    <property type="match status" value="1"/>
</dbReference>
<dbReference type="GO" id="GO:0016787">
    <property type="term" value="F:hydrolase activity"/>
    <property type="evidence" value="ECO:0007669"/>
    <property type="project" value="UniProtKB-KW"/>
</dbReference>
<sequence length="320" mass="35826">MGKKLNDMKCTLLQKAVYAKLYKGHKPNEWEPWHEPEVKKLENGLICRSDVKYGETWPNSYADIWYPDDSGEKRPVVVYFHGGGFIFGNKSSGDPMQTGGGVGKLEAIVRAGYILVNADYALAPQYRFPVPIRQTDELFRYLIAHEEELHLDMSRICLSGGSAGANITEIYAACVCNPKYAALLGVEPVLKPESLKVLAIDEAALDASVFDKNMYAMLGCATGAKHNTPEAVAIINAKTYIRDRFIPSWINASNEPNDERGYFITEGRGLKKKLDEIGVPSELVFFPGAKLPHGYMDQMEAEVHAKEAFERMMRFIKQHI</sequence>